<reference evidence="9" key="2">
    <citation type="submission" date="2021-04" db="EMBL/GenBank/DDBJ databases">
        <authorList>
            <person name="Gilroy R."/>
        </authorList>
    </citation>
    <scope>NUCLEOTIDE SEQUENCE</scope>
    <source>
        <strain evidence="9">ChiHecec1B25-7008</strain>
    </source>
</reference>
<feature type="domain" description="SusD-like N-terminal" evidence="8">
    <location>
        <begin position="102"/>
        <end position="223"/>
    </location>
</feature>
<dbReference type="AlphaFoldDB" id="A0A9D2KS29"/>
<evidence type="ECO:0000259" key="8">
    <source>
        <dbReference type="Pfam" id="PF14322"/>
    </source>
</evidence>
<evidence type="ECO:0000256" key="2">
    <source>
        <dbReference type="ARBA" id="ARBA00006275"/>
    </source>
</evidence>
<proteinExistence type="inferred from homology"/>
<feature type="domain" description="RagB/SusD" evidence="7">
    <location>
        <begin position="309"/>
        <end position="664"/>
    </location>
</feature>
<dbReference type="GO" id="GO:0009279">
    <property type="term" value="C:cell outer membrane"/>
    <property type="evidence" value="ECO:0007669"/>
    <property type="project" value="UniProtKB-SubCell"/>
</dbReference>
<feature type="signal peptide" evidence="6">
    <location>
        <begin position="1"/>
        <end position="20"/>
    </location>
</feature>
<dbReference type="Gene3D" id="1.25.40.390">
    <property type="match status" value="1"/>
</dbReference>
<feature type="chain" id="PRO_5039461301" evidence="6">
    <location>
        <begin position="21"/>
        <end position="671"/>
    </location>
</feature>
<dbReference type="EMBL" id="DWZE01000033">
    <property type="protein sequence ID" value="HJA82847.1"/>
    <property type="molecule type" value="Genomic_DNA"/>
</dbReference>
<evidence type="ECO:0000313" key="10">
    <source>
        <dbReference type="Proteomes" id="UP000823860"/>
    </source>
</evidence>
<name>A0A9D2KS29_9BACE</name>
<keyword evidence="3 6" id="KW-0732">Signal</keyword>
<dbReference type="InterPro" id="IPR033985">
    <property type="entry name" value="SusD-like_N"/>
</dbReference>
<evidence type="ECO:0000256" key="6">
    <source>
        <dbReference type="SAM" id="SignalP"/>
    </source>
</evidence>
<dbReference type="SUPFAM" id="SSF48452">
    <property type="entry name" value="TPR-like"/>
    <property type="match status" value="1"/>
</dbReference>
<comment type="caution">
    <text evidence="9">The sequence shown here is derived from an EMBL/GenBank/DDBJ whole genome shotgun (WGS) entry which is preliminary data.</text>
</comment>
<dbReference type="Proteomes" id="UP000823860">
    <property type="component" value="Unassembled WGS sequence"/>
</dbReference>
<evidence type="ECO:0000256" key="4">
    <source>
        <dbReference type="ARBA" id="ARBA00023136"/>
    </source>
</evidence>
<dbReference type="InterPro" id="IPR012944">
    <property type="entry name" value="SusD_RagB_dom"/>
</dbReference>
<evidence type="ECO:0000259" key="7">
    <source>
        <dbReference type="Pfam" id="PF07980"/>
    </source>
</evidence>
<comment type="subcellular location">
    <subcellularLocation>
        <location evidence="1">Cell outer membrane</location>
    </subcellularLocation>
</comment>
<organism evidence="9 10">
    <name type="scientific">Candidatus Bacteroides intestinavium</name>
    <dbReference type="NCBI Taxonomy" id="2838469"/>
    <lineage>
        <taxon>Bacteria</taxon>
        <taxon>Pseudomonadati</taxon>
        <taxon>Bacteroidota</taxon>
        <taxon>Bacteroidia</taxon>
        <taxon>Bacteroidales</taxon>
        <taxon>Bacteroidaceae</taxon>
        <taxon>Bacteroides</taxon>
    </lineage>
</organism>
<dbReference type="Pfam" id="PF07980">
    <property type="entry name" value="SusD_RagB"/>
    <property type="match status" value="1"/>
</dbReference>
<dbReference type="InterPro" id="IPR011990">
    <property type="entry name" value="TPR-like_helical_dom_sf"/>
</dbReference>
<reference evidence="9" key="1">
    <citation type="journal article" date="2021" name="PeerJ">
        <title>Extensive microbial diversity within the chicken gut microbiome revealed by metagenomics and culture.</title>
        <authorList>
            <person name="Gilroy R."/>
            <person name="Ravi A."/>
            <person name="Getino M."/>
            <person name="Pursley I."/>
            <person name="Horton D.L."/>
            <person name="Alikhan N.F."/>
            <person name="Baker D."/>
            <person name="Gharbi K."/>
            <person name="Hall N."/>
            <person name="Watson M."/>
            <person name="Adriaenssens E.M."/>
            <person name="Foster-Nyarko E."/>
            <person name="Jarju S."/>
            <person name="Secka A."/>
            <person name="Antonio M."/>
            <person name="Oren A."/>
            <person name="Chaudhuri R.R."/>
            <person name="La Ragione R."/>
            <person name="Hildebrand F."/>
            <person name="Pallen M.J."/>
        </authorList>
    </citation>
    <scope>NUCLEOTIDE SEQUENCE</scope>
    <source>
        <strain evidence="9">ChiHecec1B25-7008</strain>
    </source>
</reference>
<keyword evidence="5" id="KW-0998">Cell outer membrane</keyword>
<protein>
    <submittedName>
        <fullName evidence="9">RagB/SusD family nutrient uptake outer membrane protein</fullName>
    </submittedName>
</protein>
<evidence type="ECO:0000313" key="9">
    <source>
        <dbReference type="EMBL" id="HJA82847.1"/>
    </source>
</evidence>
<gene>
    <name evidence="9" type="ORF">H9785_02560</name>
</gene>
<dbReference type="Pfam" id="PF14322">
    <property type="entry name" value="SusD-like_3"/>
    <property type="match status" value="1"/>
</dbReference>
<accession>A0A9D2KS29</accession>
<evidence type="ECO:0000256" key="5">
    <source>
        <dbReference type="ARBA" id="ARBA00023237"/>
    </source>
</evidence>
<comment type="similarity">
    <text evidence="2">Belongs to the SusD family.</text>
</comment>
<keyword evidence="4" id="KW-0472">Membrane</keyword>
<sequence>MNNRILKYIALGGLLLNASACNDSFLDKAPTTTISEVTAFESYESAQAYMWPCYSLLYNTTIGTSVQEYGLVSMYRSDRNAGYLSNRDNDMNDYAFQELSPASSGNGWNFSWIYHINIMLRGLETSSMPQAEKDHWQAVGYFFHAYWYMELLNRFGDVPWIDHVIDPESEDAYGPRTPRDEVAHNILTRLQWAEQHIGDFTDRDGANSITKACVQLVLSRFTLREGTWRKYHGLGGEQEYLQECVRVSQELMQSYPTLYTGTQSYDAAGYGELWTSPSLAGVPGVILYREYVTGYLTSHFNFRERNDQMTMQLSQDMVDMYLTKNGLPIHNPNNTQYAGDSHDIYDVFKDRDPRLYQTVTPPYYINLNASGDIPEGMDESNIKWSYISAEQDPENYQKYRMYIDMLGADTYLGNPGQSGWMKRLPVANWSCDNIIDKVPNLKGNKAPLSTSSGYYLWKCYNCWEQSNNNAYVGDADKPIFKIEEVLLNYAEAACELGQFDQAAADRSINLLRARAGVAPMQVAQIDADFDPNRDKGNNAWWSGDMPDYEVSPLLWEVRRERIIELMGEGFGFYDVRRWAKAPYFVNRQEKGMWWNSADPVYRVNTNGILNESTKLKDETMTEGYIYVQPDPLLQGRGWIDQYYLYCIPTEELLLNDNLTQNPGWPSASSNE</sequence>
<evidence type="ECO:0000256" key="3">
    <source>
        <dbReference type="ARBA" id="ARBA00022729"/>
    </source>
</evidence>
<evidence type="ECO:0000256" key="1">
    <source>
        <dbReference type="ARBA" id="ARBA00004442"/>
    </source>
</evidence>